<keyword evidence="1" id="KW-0472">Membrane</keyword>
<dbReference type="AlphaFoldDB" id="A0A183IKI2"/>
<keyword evidence="1" id="KW-1133">Transmembrane helix</keyword>
<organism evidence="4">
    <name type="scientific">Soboliphyme baturini</name>
    <dbReference type="NCBI Taxonomy" id="241478"/>
    <lineage>
        <taxon>Eukaryota</taxon>
        <taxon>Metazoa</taxon>
        <taxon>Ecdysozoa</taxon>
        <taxon>Nematoda</taxon>
        <taxon>Enoplea</taxon>
        <taxon>Dorylaimia</taxon>
        <taxon>Dioctophymatida</taxon>
        <taxon>Dioctophymatoidea</taxon>
        <taxon>Soboliphymatidae</taxon>
        <taxon>Soboliphyme</taxon>
    </lineage>
</organism>
<dbReference type="EMBL" id="UZAM01008143">
    <property type="protein sequence ID" value="VDP03457.1"/>
    <property type="molecule type" value="Genomic_DNA"/>
</dbReference>
<name>A0A183IKI2_9BILA</name>
<protein>
    <submittedName>
        <fullName evidence="4">Secreted protein</fullName>
    </submittedName>
</protein>
<gene>
    <name evidence="2" type="ORF">SBAD_LOCUS4128</name>
</gene>
<sequence length="113" mass="13026">MRRSHPINRFVRLLFTNSPSRMFCDADCRPRLHLSKNLAKQVEIHRLFRTVPSSSGMFVLTTFCALLLFANCQALWKVCYKDKNYCGNRSLVSVNRVSSAVVFSLPLRSKLPF</sequence>
<accession>A0A183IKI2</accession>
<dbReference type="Proteomes" id="UP000270296">
    <property type="component" value="Unassembled WGS sequence"/>
</dbReference>
<evidence type="ECO:0000256" key="1">
    <source>
        <dbReference type="SAM" id="Phobius"/>
    </source>
</evidence>
<evidence type="ECO:0000313" key="3">
    <source>
        <dbReference type="Proteomes" id="UP000270296"/>
    </source>
</evidence>
<proteinExistence type="predicted"/>
<evidence type="ECO:0000313" key="2">
    <source>
        <dbReference type="EMBL" id="VDP03457.1"/>
    </source>
</evidence>
<reference evidence="4" key="1">
    <citation type="submission" date="2016-06" db="UniProtKB">
        <authorList>
            <consortium name="WormBaseParasite"/>
        </authorList>
    </citation>
    <scope>IDENTIFICATION</scope>
</reference>
<reference evidence="2 3" key="2">
    <citation type="submission" date="2018-11" db="EMBL/GenBank/DDBJ databases">
        <authorList>
            <consortium name="Pathogen Informatics"/>
        </authorList>
    </citation>
    <scope>NUCLEOTIDE SEQUENCE [LARGE SCALE GENOMIC DNA]</scope>
</reference>
<feature type="transmembrane region" description="Helical" evidence="1">
    <location>
        <begin position="56"/>
        <end position="76"/>
    </location>
</feature>
<dbReference type="WBParaSite" id="SBAD_0000430901-mRNA-1">
    <property type="protein sequence ID" value="SBAD_0000430901-mRNA-1"/>
    <property type="gene ID" value="SBAD_0000430901"/>
</dbReference>
<evidence type="ECO:0000313" key="4">
    <source>
        <dbReference type="WBParaSite" id="SBAD_0000430901-mRNA-1"/>
    </source>
</evidence>
<keyword evidence="3" id="KW-1185">Reference proteome</keyword>
<keyword evidence="1" id="KW-0812">Transmembrane</keyword>